<dbReference type="SUPFAM" id="SSF53474">
    <property type="entry name" value="alpha/beta-Hydrolases"/>
    <property type="match status" value="1"/>
</dbReference>
<dbReference type="InterPro" id="IPR000073">
    <property type="entry name" value="AB_hydrolase_1"/>
</dbReference>
<dbReference type="AlphaFoldDB" id="A0AA37XF84"/>
<name>A0AA37XF84_9MICO</name>
<dbReference type="Proteomes" id="UP001157161">
    <property type="component" value="Unassembled WGS sequence"/>
</dbReference>
<reference evidence="2" key="2">
    <citation type="submission" date="2023-02" db="EMBL/GenBank/DDBJ databases">
        <authorList>
            <person name="Sun Q."/>
            <person name="Mori K."/>
        </authorList>
    </citation>
    <scope>NUCLEOTIDE SEQUENCE</scope>
    <source>
        <strain evidence="2">NBRC 112290</strain>
    </source>
</reference>
<dbReference type="Gene3D" id="3.40.50.1820">
    <property type="entry name" value="alpha/beta hydrolase"/>
    <property type="match status" value="1"/>
</dbReference>
<protein>
    <submittedName>
        <fullName evidence="2">Hydrolase</fullName>
    </submittedName>
</protein>
<dbReference type="GO" id="GO:0016787">
    <property type="term" value="F:hydrolase activity"/>
    <property type="evidence" value="ECO:0007669"/>
    <property type="project" value="UniProtKB-KW"/>
</dbReference>
<gene>
    <name evidence="2" type="ORF">GCM10025875_21990</name>
</gene>
<evidence type="ECO:0000313" key="3">
    <source>
        <dbReference type="Proteomes" id="UP001157161"/>
    </source>
</evidence>
<organism evidence="2 3">
    <name type="scientific">Litorihabitans aurantiacus</name>
    <dbReference type="NCBI Taxonomy" id="1930061"/>
    <lineage>
        <taxon>Bacteria</taxon>
        <taxon>Bacillati</taxon>
        <taxon>Actinomycetota</taxon>
        <taxon>Actinomycetes</taxon>
        <taxon>Micrococcales</taxon>
        <taxon>Beutenbergiaceae</taxon>
        <taxon>Litorihabitans</taxon>
    </lineage>
</organism>
<dbReference type="EMBL" id="BSUM01000001">
    <property type="protein sequence ID" value="GMA32207.1"/>
    <property type="molecule type" value="Genomic_DNA"/>
</dbReference>
<evidence type="ECO:0000259" key="1">
    <source>
        <dbReference type="Pfam" id="PF00561"/>
    </source>
</evidence>
<feature type="domain" description="AB hydrolase-1" evidence="1">
    <location>
        <begin position="6"/>
        <end position="114"/>
    </location>
</feature>
<accession>A0AA37XF84</accession>
<evidence type="ECO:0000313" key="2">
    <source>
        <dbReference type="EMBL" id="GMA32207.1"/>
    </source>
</evidence>
<proteinExistence type="predicted"/>
<dbReference type="RefSeq" id="WP_284250909.1">
    <property type="nucleotide sequence ID" value="NZ_BSUM01000001.1"/>
</dbReference>
<comment type="caution">
    <text evidence="2">The sequence shown here is derived from an EMBL/GenBank/DDBJ whole genome shotgun (WGS) entry which is preliminary data.</text>
</comment>
<keyword evidence="2" id="KW-0378">Hydrolase</keyword>
<reference evidence="2" key="1">
    <citation type="journal article" date="2014" name="Int. J. Syst. Evol. Microbiol.">
        <title>Complete genome sequence of Corynebacterium casei LMG S-19264T (=DSM 44701T), isolated from a smear-ripened cheese.</title>
        <authorList>
            <consortium name="US DOE Joint Genome Institute (JGI-PGF)"/>
            <person name="Walter F."/>
            <person name="Albersmeier A."/>
            <person name="Kalinowski J."/>
            <person name="Ruckert C."/>
        </authorList>
    </citation>
    <scope>NUCLEOTIDE SEQUENCE</scope>
    <source>
        <strain evidence="2">NBRC 112290</strain>
    </source>
</reference>
<dbReference type="InterPro" id="IPR029058">
    <property type="entry name" value="AB_hydrolase_fold"/>
</dbReference>
<sequence>MGASGFPSLASHLTDRVVVTYDPRGVERSTRHDGEGELTPQVHAADVAAVIEAVLAEAPAGHPVDLFASSGGAVNALALVASRPDLVRTLVAHEPPLCTVLPDAEPALAAVEQLYATYRADGLGPAMTGFIVLSQHRGEVDGDVLASLPDPAAFWLPTTDDGSRGNALLGQNLRGICGHRPDVDALRAAATRVEVAVGAESAGELAHRAGEALAAALGSAPVVLPGGHGGFLGDEYGMVGEAEPFARRLREVLDRD</sequence>
<keyword evidence="3" id="KW-1185">Reference proteome</keyword>
<dbReference type="Pfam" id="PF00561">
    <property type="entry name" value="Abhydrolase_1"/>
    <property type="match status" value="1"/>
</dbReference>